<sequence>MSVTFRANHTSASDLLGCLPLRTAEWILSADAESVHAARVLVGRELRRWGTGELVDDCSVIVSELVTNAIRHGGTAFSLRLGSDGKWVYGEVFDAGDGLPCEAPGDLDATDGRGLLIVGTLADDWGVVEAEGGGKTVWFVAGLGGQPMS</sequence>
<keyword evidence="1" id="KW-0808">Transferase</keyword>
<evidence type="ECO:0000256" key="1">
    <source>
        <dbReference type="ARBA" id="ARBA00022527"/>
    </source>
</evidence>
<reference evidence="4" key="1">
    <citation type="journal article" date="2019" name="Int. J. Syst. Evol. Microbiol.">
        <title>The Global Catalogue of Microorganisms (GCM) 10K type strain sequencing project: providing services to taxonomists for standard genome sequencing and annotation.</title>
        <authorList>
            <consortium name="The Broad Institute Genomics Platform"/>
            <consortium name="The Broad Institute Genome Sequencing Center for Infectious Disease"/>
            <person name="Wu L."/>
            <person name="Ma J."/>
        </authorList>
    </citation>
    <scope>NUCLEOTIDE SEQUENCE [LARGE SCALE GENOMIC DNA]</scope>
    <source>
        <strain evidence="4">JCM 16908</strain>
    </source>
</reference>
<dbReference type="RefSeq" id="WP_344949109.1">
    <property type="nucleotide sequence ID" value="NZ_BAAAZR010000036.1"/>
</dbReference>
<evidence type="ECO:0000313" key="4">
    <source>
        <dbReference type="Proteomes" id="UP001500888"/>
    </source>
</evidence>
<dbReference type="GO" id="GO:0005524">
    <property type="term" value="F:ATP binding"/>
    <property type="evidence" value="ECO:0007669"/>
    <property type="project" value="UniProtKB-KW"/>
</dbReference>
<keyword evidence="3" id="KW-0067">ATP-binding</keyword>
<dbReference type="Pfam" id="PF13581">
    <property type="entry name" value="HATPase_c_2"/>
    <property type="match status" value="1"/>
</dbReference>
<dbReference type="Proteomes" id="UP001500888">
    <property type="component" value="Unassembled WGS sequence"/>
</dbReference>
<keyword evidence="1" id="KW-0418">Kinase</keyword>
<dbReference type="CDD" id="cd16936">
    <property type="entry name" value="HATPase_RsbW-like"/>
    <property type="match status" value="1"/>
</dbReference>
<dbReference type="PANTHER" id="PTHR35526">
    <property type="entry name" value="ANTI-SIGMA-F FACTOR RSBW-RELATED"/>
    <property type="match status" value="1"/>
</dbReference>
<comment type="caution">
    <text evidence="3">The sequence shown here is derived from an EMBL/GenBank/DDBJ whole genome shotgun (WGS) entry which is preliminary data.</text>
</comment>
<dbReference type="EMBL" id="BAAAZR010000036">
    <property type="protein sequence ID" value="GAA3834432.1"/>
    <property type="molecule type" value="Genomic_DNA"/>
</dbReference>
<feature type="domain" description="Histidine kinase/HSP90-like ATPase" evidence="2">
    <location>
        <begin position="28"/>
        <end position="140"/>
    </location>
</feature>
<keyword evidence="3" id="KW-0547">Nucleotide-binding</keyword>
<evidence type="ECO:0000313" key="3">
    <source>
        <dbReference type="EMBL" id="GAA3834432.1"/>
    </source>
</evidence>
<dbReference type="Gene3D" id="3.30.565.10">
    <property type="entry name" value="Histidine kinase-like ATPase, C-terminal domain"/>
    <property type="match status" value="1"/>
</dbReference>
<dbReference type="InterPro" id="IPR036890">
    <property type="entry name" value="HATPase_C_sf"/>
</dbReference>
<dbReference type="SUPFAM" id="SSF55874">
    <property type="entry name" value="ATPase domain of HSP90 chaperone/DNA topoisomerase II/histidine kinase"/>
    <property type="match status" value="1"/>
</dbReference>
<organism evidence="3 4">
    <name type="scientific">Sphaerisporangium flaviroseum</name>
    <dbReference type="NCBI Taxonomy" id="509199"/>
    <lineage>
        <taxon>Bacteria</taxon>
        <taxon>Bacillati</taxon>
        <taxon>Actinomycetota</taxon>
        <taxon>Actinomycetes</taxon>
        <taxon>Streptosporangiales</taxon>
        <taxon>Streptosporangiaceae</taxon>
        <taxon>Sphaerisporangium</taxon>
    </lineage>
</organism>
<protein>
    <submittedName>
        <fullName evidence="3">ATP-binding protein</fullName>
    </submittedName>
</protein>
<dbReference type="InterPro" id="IPR003594">
    <property type="entry name" value="HATPase_dom"/>
</dbReference>
<dbReference type="PANTHER" id="PTHR35526:SF3">
    <property type="entry name" value="ANTI-SIGMA-F FACTOR RSBW"/>
    <property type="match status" value="1"/>
</dbReference>
<dbReference type="InterPro" id="IPR050267">
    <property type="entry name" value="Anti-sigma-factor_SerPK"/>
</dbReference>
<gene>
    <name evidence="3" type="ORF">GCM10022226_64790</name>
</gene>
<keyword evidence="1" id="KW-0723">Serine/threonine-protein kinase</keyword>
<evidence type="ECO:0000259" key="2">
    <source>
        <dbReference type="Pfam" id="PF13581"/>
    </source>
</evidence>
<accession>A0ABP7J459</accession>
<proteinExistence type="predicted"/>
<name>A0ABP7J459_9ACTN</name>
<keyword evidence="4" id="KW-1185">Reference proteome</keyword>